<reference evidence="1" key="1">
    <citation type="submission" date="2021-06" db="EMBL/GenBank/DDBJ databases">
        <authorList>
            <person name="Kallberg Y."/>
            <person name="Tangrot J."/>
            <person name="Rosling A."/>
        </authorList>
    </citation>
    <scope>NUCLEOTIDE SEQUENCE</scope>
    <source>
        <strain evidence="1">IN212</strain>
    </source>
</reference>
<dbReference type="OrthoDB" id="10495156at2759"/>
<dbReference type="EMBL" id="CAJVPZ010050071">
    <property type="protein sequence ID" value="CAG8776984.1"/>
    <property type="molecule type" value="Genomic_DNA"/>
</dbReference>
<dbReference type="AlphaFoldDB" id="A0A9N9JG50"/>
<comment type="caution">
    <text evidence="1">The sequence shown here is derived from an EMBL/GenBank/DDBJ whole genome shotgun (WGS) entry which is preliminary data.</text>
</comment>
<gene>
    <name evidence="1" type="ORF">RFULGI_LOCUS15503</name>
</gene>
<name>A0A9N9JG50_9GLOM</name>
<organism evidence="1 2">
    <name type="scientific">Racocetra fulgida</name>
    <dbReference type="NCBI Taxonomy" id="60492"/>
    <lineage>
        <taxon>Eukaryota</taxon>
        <taxon>Fungi</taxon>
        <taxon>Fungi incertae sedis</taxon>
        <taxon>Mucoromycota</taxon>
        <taxon>Glomeromycotina</taxon>
        <taxon>Glomeromycetes</taxon>
        <taxon>Diversisporales</taxon>
        <taxon>Gigasporaceae</taxon>
        <taxon>Racocetra</taxon>
    </lineage>
</organism>
<dbReference type="Proteomes" id="UP000789396">
    <property type="component" value="Unassembled WGS sequence"/>
</dbReference>
<protein>
    <submittedName>
        <fullName evidence="1">2534_t:CDS:1</fullName>
    </submittedName>
</protein>
<accession>A0A9N9JG50</accession>
<feature type="non-terminal residue" evidence="1">
    <location>
        <position position="42"/>
    </location>
</feature>
<sequence length="42" mass="5174">IATSRDIYNVRRKLYDEYQQERMSIQALLDNLKKGLFKYDYN</sequence>
<feature type="non-terminal residue" evidence="1">
    <location>
        <position position="1"/>
    </location>
</feature>
<evidence type="ECO:0000313" key="2">
    <source>
        <dbReference type="Proteomes" id="UP000789396"/>
    </source>
</evidence>
<proteinExistence type="predicted"/>
<evidence type="ECO:0000313" key="1">
    <source>
        <dbReference type="EMBL" id="CAG8776984.1"/>
    </source>
</evidence>
<keyword evidence="2" id="KW-1185">Reference proteome</keyword>